<gene>
    <name evidence="1" type="ORF">SK069_03060</name>
</gene>
<dbReference type="EMBL" id="JAXAVX010000001">
    <property type="protein sequence ID" value="MDX8150560.1"/>
    <property type="molecule type" value="Genomic_DNA"/>
</dbReference>
<sequence>MPAHLLRKVDDDFLESAPLVVRSSVELAATPSRVWEVLGSDEMWSWLPLIDRLEWLSPRPLSAGSVRRLRLGRLVTVDEEFYRWDVDRRATFRVSSISRPVIDGLMEDFLLEPTATGTTLVWTVAVAPRKAPPGLGALAPVLRPGNALAIGGIRKLL</sequence>
<protein>
    <submittedName>
        <fullName evidence="1">SRPBCC family protein</fullName>
    </submittedName>
</protein>
<reference evidence="1 2" key="1">
    <citation type="submission" date="2023-11" db="EMBL/GenBank/DDBJ databases">
        <authorList>
            <person name="Xu M."/>
            <person name="Jiang T."/>
        </authorList>
    </citation>
    <scope>NUCLEOTIDE SEQUENCE [LARGE SCALE GENOMIC DNA]</scope>
    <source>
        <strain evidence="1 2">SD</strain>
    </source>
</reference>
<dbReference type="Proteomes" id="UP001277761">
    <property type="component" value="Unassembled WGS sequence"/>
</dbReference>
<name>A0ABU4VIA9_9ACTN</name>
<dbReference type="Pfam" id="PF10604">
    <property type="entry name" value="Polyketide_cyc2"/>
    <property type="match status" value="1"/>
</dbReference>
<dbReference type="InterPro" id="IPR023393">
    <property type="entry name" value="START-like_dom_sf"/>
</dbReference>
<dbReference type="Gene3D" id="3.30.530.20">
    <property type="match status" value="1"/>
</dbReference>
<dbReference type="CDD" id="cd07821">
    <property type="entry name" value="PYR_PYL_RCAR_like"/>
    <property type="match status" value="1"/>
</dbReference>
<organism evidence="1 2">
    <name type="scientific">Patulibacter brassicae</name>
    <dbReference type="NCBI Taxonomy" id="1705717"/>
    <lineage>
        <taxon>Bacteria</taxon>
        <taxon>Bacillati</taxon>
        <taxon>Actinomycetota</taxon>
        <taxon>Thermoleophilia</taxon>
        <taxon>Solirubrobacterales</taxon>
        <taxon>Patulibacteraceae</taxon>
        <taxon>Patulibacter</taxon>
    </lineage>
</organism>
<comment type="caution">
    <text evidence="1">The sequence shown here is derived from an EMBL/GenBank/DDBJ whole genome shotgun (WGS) entry which is preliminary data.</text>
</comment>
<proteinExistence type="predicted"/>
<keyword evidence="2" id="KW-1185">Reference proteome</keyword>
<evidence type="ECO:0000313" key="1">
    <source>
        <dbReference type="EMBL" id="MDX8150560.1"/>
    </source>
</evidence>
<evidence type="ECO:0000313" key="2">
    <source>
        <dbReference type="Proteomes" id="UP001277761"/>
    </source>
</evidence>
<accession>A0ABU4VIA9</accession>
<dbReference type="RefSeq" id="WP_319952706.1">
    <property type="nucleotide sequence ID" value="NZ_JAXAVX010000001.1"/>
</dbReference>
<dbReference type="InterPro" id="IPR019587">
    <property type="entry name" value="Polyketide_cyclase/dehydratase"/>
</dbReference>
<dbReference type="SUPFAM" id="SSF55961">
    <property type="entry name" value="Bet v1-like"/>
    <property type="match status" value="1"/>
</dbReference>